<dbReference type="InterPro" id="IPR001841">
    <property type="entry name" value="Znf_RING"/>
</dbReference>
<accession>A0A9P0PKJ2</accession>
<keyword evidence="7 12" id="KW-0863">Zinc-finger</keyword>
<organism evidence="15 16">
    <name type="scientific">Acanthoscelides obtectus</name>
    <name type="common">Bean weevil</name>
    <name type="synonym">Bruchus obtectus</name>
    <dbReference type="NCBI Taxonomy" id="200917"/>
    <lineage>
        <taxon>Eukaryota</taxon>
        <taxon>Metazoa</taxon>
        <taxon>Ecdysozoa</taxon>
        <taxon>Arthropoda</taxon>
        <taxon>Hexapoda</taxon>
        <taxon>Insecta</taxon>
        <taxon>Pterygota</taxon>
        <taxon>Neoptera</taxon>
        <taxon>Endopterygota</taxon>
        <taxon>Coleoptera</taxon>
        <taxon>Polyphaga</taxon>
        <taxon>Cucujiformia</taxon>
        <taxon>Chrysomeloidea</taxon>
        <taxon>Chrysomelidae</taxon>
        <taxon>Bruchinae</taxon>
        <taxon>Bruchini</taxon>
        <taxon>Acanthoscelides</taxon>
    </lineage>
</organism>
<evidence type="ECO:0000256" key="2">
    <source>
        <dbReference type="ARBA" id="ARBA00004141"/>
    </source>
</evidence>
<evidence type="ECO:0000256" key="12">
    <source>
        <dbReference type="PROSITE-ProRule" id="PRU00175"/>
    </source>
</evidence>
<gene>
    <name evidence="15" type="ORF">ACAOBT_LOCUS17919</name>
</gene>
<evidence type="ECO:0000313" key="15">
    <source>
        <dbReference type="EMBL" id="CAH1987563.1"/>
    </source>
</evidence>
<feature type="transmembrane region" description="Helical" evidence="13">
    <location>
        <begin position="6"/>
        <end position="26"/>
    </location>
</feature>
<dbReference type="GO" id="GO:0006511">
    <property type="term" value="P:ubiquitin-dependent protein catabolic process"/>
    <property type="evidence" value="ECO:0007669"/>
    <property type="project" value="TreeGrafter"/>
</dbReference>
<keyword evidence="5 13" id="KW-0812">Transmembrane</keyword>
<dbReference type="PANTHER" id="PTHR45977:SF4">
    <property type="entry name" value="RING-TYPE DOMAIN-CONTAINING PROTEIN"/>
    <property type="match status" value="1"/>
</dbReference>
<keyword evidence="16" id="KW-1185">Reference proteome</keyword>
<evidence type="ECO:0000259" key="14">
    <source>
        <dbReference type="PROSITE" id="PS50089"/>
    </source>
</evidence>
<evidence type="ECO:0000256" key="9">
    <source>
        <dbReference type="ARBA" id="ARBA00022833"/>
    </source>
</evidence>
<dbReference type="GO" id="GO:0061630">
    <property type="term" value="F:ubiquitin protein ligase activity"/>
    <property type="evidence" value="ECO:0007669"/>
    <property type="project" value="UniProtKB-EC"/>
</dbReference>
<keyword evidence="10 13" id="KW-1133">Transmembrane helix</keyword>
<keyword evidence="6" id="KW-0479">Metal-binding</keyword>
<dbReference type="SUPFAM" id="SSF57850">
    <property type="entry name" value="RING/U-box"/>
    <property type="match status" value="1"/>
</dbReference>
<comment type="catalytic activity">
    <reaction evidence="1">
        <text>S-ubiquitinyl-[E2 ubiquitin-conjugating enzyme]-L-cysteine + [acceptor protein]-L-lysine = [E2 ubiquitin-conjugating enzyme]-L-cysteine + N(6)-ubiquitinyl-[acceptor protein]-L-lysine.</text>
        <dbReference type="EC" id="2.3.2.27"/>
    </reaction>
</comment>
<dbReference type="SMART" id="SM00184">
    <property type="entry name" value="RING"/>
    <property type="match status" value="1"/>
</dbReference>
<evidence type="ECO:0000256" key="8">
    <source>
        <dbReference type="ARBA" id="ARBA00022786"/>
    </source>
</evidence>
<evidence type="ECO:0000313" key="16">
    <source>
        <dbReference type="Proteomes" id="UP001152888"/>
    </source>
</evidence>
<name>A0A9P0PKJ2_ACAOB</name>
<dbReference type="GO" id="GO:0016020">
    <property type="term" value="C:membrane"/>
    <property type="evidence" value="ECO:0007669"/>
    <property type="project" value="UniProtKB-SubCell"/>
</dbReference>
<dbReference type="Pfam" id="PF13639">
    <property type="entry name" value="zf-RING_2"/>
    <property type="match status" value="1"/>
</dbReference>
<reference evidence="15" key="1">
    <citation type="submission" date="2022-03" db="EMBL/GenBank/DDBJ databases">
        <authorList>
            <person name="Sayadi A."/>
        </authorList>
    </citation>
    <scope>NUCLEOTIDE SEQUENCE</scope>
</reference>
<dbReference type="EC" id="2.3.2.27" evidence="3"/>
<evidence type="ECO:0000256" key="13">
    <source>
        <dbReference type="SAM" id="Phobius"/>
    </source>
</evidence>
<keyword evidence="4" id="KW-0808">Transferase</keyword>
<evidence type="ECO:0000256" key="7">
    <source>
        <dbReference type="ARBA" id="ARBA00022771"/>
    </source>
</evidence>
<dbReference type="Gene3D" id="3.30.40.10">
    <property type="entry name" value="Zinc/RING finger domain, C3HC4 (zinc finger)"/>
    <property type="match status" value="1"/>
</dbReference>
<evidence type="ECO:0000256" key="3">
    <source>
        <dbReference type="ARBA" id="ARBA00012483"/>
    </source>
</evidence>
<evidence type="ECO:0000256" key="10">
    <source>
        <dbReference type="ARBA" id="ARBA00022989"/>
    </source>
</evidence>
<proteinExistence type="predicted"/>
<dbReference type="PANTHER" id="PTHR45977">
    <property type="entry name" value="TARGET OF ERK KINASE MPK-1"/>
    <property type="match status" value="1"/>
</dbReference>
<sequence length="120" mass="13925">MGFQFHPLAFGVMLLVAAGTIAYTFWNSNREQNNRGRHNGYSYDDYNTRYCGSSISSVRSLEDSEDDDDLRRRPGKCTICLTNLKGRSIKQLKCRHQFHERCINVWLTSNNTCPNCRMHI</sequence>
<dbReference type="GO" id="GO:0008270">
    <property type="term" value="F:zinc ion binding"/>
    <property type="evidence" value="ECO:0007669"/>
    <property type="project" value="UniProtKB-KW"/>
</dbReference>
<evidence type="ECO:0000256" key="1">
    <source>
        <dbReference type="ARBA" id="ARBA00000900"/>
    </source>
</evidence>
<dbReference type="AlphaFoldDB" id="A0A9P0PKJ2"/>
<feature type="domain" description="RING-type" evidence="14">
    <location>
        <begin position="77"/>
        <end position="117"/>
    </location>
</feature>
<dbReference type="EMBL" id="CAKOFQ010007021">
    <property type="protein sequence ID" value="CAH1987563.1"/>
    <property type="molecule type" value="Genomic_DNA"/>
</dbReference>
<evidence type="ECO:0000256" key="4">
    <source>
        <dbReference type="ARBA" id="ARBA00022679"/>
    </source>
</evidence>
<dbReference type="PROSITE" id="PS50089">
    <property type="entry name" value="ZF_RING_2"/>
    <property type="match status" value="1"/>
</dbReference>
<keyword evidence="9" id="KW-0862">Zinc</keyword>
<evidence type="ECO:0000256" key="5">
    <source>
        <dbReference type="ARBA" id="ARBA00022692"/>
    </source>
</evidence>
<comment type="caution">
    <text evidence="15">The sequence shown here is derived from an EMBL/GenBank/DDBJ whole genome shotgun (WGS) entry which is preliminary data.</text>
</comment>
<evidence type="ECO:0000256" key="6">
    <source>
        <dbReference type="ARBA" id="ARBA00022723"/>
    </source>
</evidence>
<dbReference type="Proteomes" id="UP001152888">
    <property type="component" value="Unassembled WGS sequence"/>
</dbReference>
<dbReference type="GO" id="GO:0016567">
    <property type="term" value="P:protein ubiquitination"/>
    <property type="evidence" value="ECO:0007669"/>
    <property type="project" value="TreeGrafter"/>
</dbReference>
<comment type="subcellular location">
    <subcellularLocation>
        <location evidence="2">Membrane</location>
        <topology evidence="2">Multi-pass membrane protein</topology>
    </subcellularLocation>
</comment>
<dbReference type="OrthoDB" id="6655791at2759"/>
<dbReference type="InterPro" id="IPR013083">
    <property type="entry name" value="Znf_RING/FYVE/PHD"/>
</dbReference>
<protein>
    <recommendedName>
        <fullName evidence="3">RING-type E3 ubiquitin transferase</fullName>
        <ecNumber evidence="3">2.3.2.27</ecNumber>
    </recommendedName>
</protein>
<keyword evidence="11 13" id="KW-0472">Membrane</keyword>
<keyword evidence="8" id="KW-0833">Ubl conjugation pathway</keyword>
<evidence type="ECO:0000256" key="11">
    <source>
        <dbReference type="ARBA" id="ARBA00023136"/>
    </source>
</evidence>